<organism evidence="2 3">
    <name type="scientific">Actinacidiphila yanglinensis</name>
    <dbReference type="NCBI Taxonomy" id="310779"/>
    <lineage>
        <taxon>Bacteria</taxon>
        <taxon>Bacillati</taxon>
        <taxon>Actinomycetota</taxon>
        <taxon>Actinomycetes</taxon>
        <taxon>Kitasatosporales</taxon>
        <taxon>Streptomycetaceae</taxon>
        <taxon>Actinacidiphila</taxon>
    </lineage>
</organism>
<dbReference type="OrthoDB" id="3855296at2"/>
<keyword evidence="1" id="KW-0812">Transmembrane</keyword>
<dbReference type="AlphaFoldDB" id="A0A1H6C8F9"/>
<evidence type="ECO:0000313" key="2">
    <source>
        <dbReference type="EMBL" id="SEG69192.1"/>
    </source>
</evidence>
<sequence length="124" mass="13862">MRKERRGSQARALGKDEHGIWEVEGFLLWNAEVEEARRRAREFTDLLPWLTTGQRDDVERVYVADRTADSRAMLARICERAGELRLEYTARYVSLRRRCVAVSAAVACAAVGLGAIGALAGLGR</sequence>
<dbReference type="Proteomes" id="UP000236754">
    <property type="component" value="Unassembled WGS sequence"/>
</dbReference>
<evidence type="ECO:0000256" key="1">
    <source>
        <dbReference type="SAM" id="Phobius"/>
    </source>
</evidence>
<protein>
    <submittedName>
        <fullName evidence="2">Uncharacterized protein</fullName>
    </submittedName>
</protein>
<feature type="transmembrane region" description="Helical" evidence="1">
    <location>
        <begin position="99"/>
        <end position="122"/>
    </location>
</feature>
<reference evidence="2 3" key="1">
    <citation type="submission" date="2016-10" db="EMBL/GenBank/DDBJ databases">
        <authorList>
            <person name="de Groot N.N."/>
        </authorList>
    </citation>
    <scope>NUCLEOTIDE SEQUENCE [LARGE SCALE GENOMIC DNA]</scope>
    <source>
        <strain evidence="2 3">CGMCC 4.2023</strain>
    </source>
</reference>
<evidence type="ECO:0000313" key="3">
    <source>
        <dbReference type="Proteomes" id="UP000236754"/>
    </source>
</evidence>
<accession>A0A1H6C8F9</accession>
<proteinExistence type="predicted"/>
<keyword evidence="1" id="KW-0472">Membrane</keyword>
<keyword evidence="1" id="KW-1133">Transmembrane helix</keyword>
<dbReference type="EMBL" id="FNVU01000008">
    <property type="protein sequence ID" value="SEG69192.1"/>
    <property type="molecule type" value="Genomic_DNA"/>
</dbReference>
<dbReference type="RefSeq" id="WP_103887264.1">
    <property type="nucleotide sequence ID" value="NZ_FNVU01000008.1"/>
</dbReference>
<gene>
    <name evidence="2" type="ORF">SAMN05216223_108160</name>
</gene>
<keyword evidence="3" id="KW-1185">Reference proteome</keyword>
<name>A0A1H6C8F9_9ACTN</name>